<protein>
    <submittedName>
        <fullName evidence="5">Lipocalin family protein</fullName>
    </submittedName>
</protein>
<dbReference type="Gene3D" id="2.40.128.20">
    <property type="match status" value="1"/>
</dbReference>
<organism evidence="5 6">
    <name type="scientific">Candidatus Polarisedimenticola svalbardensis</name>
    <dbReference type="NCBI Taxonomy" id="2886004"/>
    <lineage>
        <taxon>Bacteria</taxon>
        <taxon>Pseudomonadati</taxon>
        <taxon>Acidobacteriota</taxon>
        <taxon>Candidatus Polarisedimenticolia</taxon>
        <taxon>Candidatus Polarisedimenticolales</taxon>
        <taxon>Candidatus Polarisedimenticolaceae</taxon>
        <taxon>Candidatus Polarisedimenticola</taxon>
    </lineage>
</organism>
<dbReference type="InterPro" id="IPR047202">
    <property type="entry name" value="Lipocalin_Blc-like_dom"/>
</dbReference>
<dbReference type="Proteomes" id="UP000648239">
    <property type="component" value="Unassembled WGS sequence"/>
</dbReference>
<dbReference type="CDD" id="cd19438">
    <property type="entry name" value="lipocalin_Blc-like"/>
    <property type="match status" value="1"/>
</dbReference>
<sequence length="181" mass="20910">MRLFILMTLTLFLMGCATHRLPELKPVAEVDLERFMGDWYVLAAIPTRIERKSFNAVESYKLDTNGSIDTTFTFNKGGFDGPKKRYSPRGFVREGTGNAIWGMRFIWPIKADYRIIDLGLDYRTVIIGRQKRDYVWVMARSPEVDDETWCRLERKVAVAGYDLALLRRVPHRRPAGEDDGS</sequence>
<evidence type="ECO:0000256" key="3">
    <source>
        <dbReference type="PIRSR" id="PIRSR036893-52"/>
    </source>
</evidence>
<proteinExistence type="inferred from homology"/>
<evidence type="ECO:0000256" key="1">
    <source>
        <dbReference type="ARBA" id="ARBA00006889"/>
    </source>
</evidence>
<evidence type="ECO:0000259" key="4">
    <source>
        <dbReference type="Pfam" id="PF08212"/>
    </source>
</evidence>
<dbReference type="EMBL" id="JACXWD010000130">
    <property type="protein sequence ID" value="MBD3869615.1"/>
    <property type="molecule type" value="Genomic_DNA"/>
</dbReference>
<feature type="lipid moiety-binding region" description="S-diacylglycerol cysteine" evidence="3">
    <location>
        <position position="16"/>
    </location>
</feature>
<dbReference type="PANTHER" id="PTHR10612:SF34">
    <property type="entry name" value="APOLIPOPROTEIN D"/>
    <property type="match status" value="1"/>
</dbReference>
<evidence type="ECO:0000313" key="6">
    <source>
        <dbReference type="Proteomes" id="UP000648239"/>
    </source>
</evidence>
<feature type="domain" description="Lipocalin/cytosolic fatty-acid binding" evidence="4">
    <location>
        <begin position="30"/>
        <end position="170"/>
    </location>
</feature>
<dbReference type="InterPro" id="IPR022272">
    <property type="entry name" value="Lipocalin_CS"/>
</dbReference>
<keyword evidence="3" id="KW-0564">Palmitate</keyword>
<dbReference type="GO" id="GO:0006950">
    <property type="term" value="P:response to stress"/>
    <property type="evidence" value="ECO:0007669"/>
    <property type="project" value="UniProtKB-ARBA"/>
</dbReference>
<feature type="lipid moiety-binding region" description="N-palmitoyl cysteine" evidence="3">
    <location>
        <position position="16"/>
    </location>
</feature>
<gene>
    <name evidence="5" type="ORF">IFK94_15955</name>
</gene>
<dbReference type="PROSITE" id="PS51257">
    <property type="entry name" value="PROKAR_LIPOPROTEIN"/>
    <property type="match status" value="1"/>
</dbReference>
<accession>A0A8J7C2V6</accession>
<comment type="similarity">
    <text evidence="1 2">Belongs to the calycin superfamily. Lipocalin family.</text>
</comment>
<dbReference type="PIRSF" id="PIRSF036893">
    <property type="entry name" value="Lipocalin_ApoD"/>
    <property type="match status" value="1"/>
</dbReference>
<dbReference type="InterPro" id="IPR000566">
    <property type="entry name" value="Lipocln_cytosolic_FA-bd_dom"/>
</dbReference>
<reference evidence="5 6" key="1">
    <citation type="submission" date="2020-08" db="EMBL/GenBank/DDBJ databases">
        <title>Acidobacteriota in marine sediments use diverse sulfur dissimilation pathways.</title>
        <authorList>
            <person name="Wasmund K."/>
        </authorList>
    </citation>
    <scope>NUCLEOTIDE SEQUENCE [LARGE SCALE GENOMIC DNA]</scope>
    <source>
        <strain evidence="5">MAG AM4</strain>
    </source>
</reference>
<dbReference type="PROSITE" id="PS00213">
    <property type="entry name" value="LIPOCALIN"/>
    <property type="match status" value="1"/>
</dbReference>
<dbReference type="InterPro" id="IPR012674">
    <property type="entry name" value="Calycin"/>
</dbReference>
<dbReference type="AlphaFoldDB" id="A0A8J7C2V6"/>
<evidence type="ECO:0000256" key="2">
    <source>
        <dbReference type="PIRNR" id="PIRNR036893"/>
    </source>
</evidence>
<name>A0A8J7C2V6_9BACT</name>
<dbReference type="Pfam" id="PF08212">
    <property type="entry name" value="Lipocalin_2"/>
    <property type="match status" value="1"/>
</dbReference>
<dbReference type="SUPFAM" id="SSF50814">
    <property type="entry name" value="Lipocalins"/>
    <property type="match status" value="1"/>
</dbReference>
<dbReference type="InterPro" id="IPR022271">
    <property type="entry name" value="Lipocalin_ApoD"/>
</dbReference>
<dbReference type="PANTHER" id="PTHR10612">
    <property type="entry name" value="APOLIPOPROTEIN D"/>
    <property type="match status" value="1"/>
</dbReference>
<evidence type="ECO:0000313" key="5">
    <source>
        <dbReference type="EMBL" id="MBD3869615.1"/>
    </source>
</evidence>
<comment type="caution">
    <text evidence="5">The sequence shown here is derived from an EMBL/GenBank/DDBJ whole genome shotgun (WGS) entry which is preliminary data.</text>
</comment>
<keyword evidence="3" id="KW-0449">Lipoprotein</keyword>